<dbReference type="PANTHER" id="PTHR36456">
    <property type="entry name" value="UPF0232 PROTEIN SCO3875"/>
    <property type="match status" value="1"/>
</dbReference>
<dbReference type="AlphaFoldDB" id="A0A518DKA1"/>
<name>A0A518DKA1_9BACT</name>
<organism evidence="1 2">
    <name type="scientific">Lignipirellula cremea</name>
    <dbReference type="NCBI Taxonomy" id="2528010"/>
    <lineage>
        <taxon>Bacteria</taxon>
        <taxon>Pseudomonadati</taxon>
        <taxon>Planctomycetota</taxon>
        <taxon>Planctomycetia</taxon>
        <taxon>Pirellulales</taxon>
        <taxon>Pirellulaceae</taxon>
        <taxon>Lignipirellula</taxon>
    </lineage>
</organism>
<dbReference type="EMBL" id="CP036433">
    <property type="protein sequence ID" value="QDU92258.1"/>
    <property type="molecule type" value="Genomic_DNA"/>
</dbReference>
<dbReference type="OrthoDB" id="288111at2"/>
<keyword evidence="2" id="KW-1185">Reference proteome</keyword>
<dbReference type="InterPro" id="IPR007922">
    <property type="entry name" value="DciA-like"/>
</dbReference>
<dbReference type="PANTHER" id="PTHR36456:SF1">
    <property type="entry name" value="UPF0232 PROTEIN SCO3875"/>
    <property type="match status" value="1"/>
</dbReference>
<proteinExistence type="predicted"/>
<protein>
    <recommendedName>
        <fullName evidence="3">DUF721 domain-containing protein</fullName>
    </recommendedName>
</protein>
<accession>A0A518DKA1</accession>
<evidence type="ECO:0008006" key="3">
    <source>
        <dbReference type="Google" id="ProtNLM"/>
    </source>
</evidence>
<dbReference type="RefSeq" id="WP_145048043.1">
    <property type="nucleotide sequence ID" value="NZ_CP036433.1"/>
</dbReference>
<dbReference type="Proteomes" id="UP000317648">
    <property type="component" value="Chromosome"/>
</dbReference>
<gene>
    <name evidence="1" type="ORF">Pla8534_00030</name>
</gene>
<dbReference type="Pfam" id="PF05258">
    <property type="entry name" value="DciA"/>
    <property type="match status" value="1"/>
</dbReference>
<reference evidence="1 2" key="1">
    <citation type="submission" date="2019-02" db="EMBL/GenBank/DDBJ databases">
        <title>Deep-cultivation of Planctomycetes and their phenomic and genomic characterization uncovers novel biology.</title>
        <authorList>
            <person name="Wiegand S."/>
            <person name="Jogler M."/>
            <person name="Boedeker C."/>
            <person name="Pinto D."/>
            <person name="Vollmers J."/>
            <person name="Rivas-Marin E."/>
            <person name="Kohn T."/>
            <person name="Peeters S.H."/>
            <person name="Heuer A."/>
            <person name="Rast P."/>
            <person name="Oberbeckmann S."/>
            <person name="Bunk B."/>
            <person name="Jeske O."/>
            <person name="Meyerdierks A."/>
            <person name="Storesund J.E."/>
            <person name="Kallscheuer N."/>
            <person name="Luecker S."/>
            <person name="Lage O.M."/>
            <person name="Pohl T."/>
            <person name="Merkel B.J."/>
            <person name="Hornburger P."/>
            <person name="Mueller R.-W."/>
            <person name="Bruemmer F."/>
            <person name="Labrenz M."/>
            <person name="Spormann A.M."/>
            <person name="Op den Camp H."/>
            <person name="Overmann J."/>
            <person name="Amann R."/>
            <person name="Jetten M.S.M."/>
            <person name="Mascher T."/>
            <person name="Medema M.H."/>
            <person name="Devos D.P."/>
            <person name="Kaster A.-K."/>
            <person name="Ovreas L."/>
            <person name="Rohde M."/>
            <person name="Galperin M.Y."/>
            <person name="Jogler C."/>
        </authorList>
    </citation>
    <scope>NUCLEOTIDE SEQUENCE [LARGE SCALE GENOMIC DNA]</scope>
    <source>
        <strain evidence="1 2">Pla85_3_4</strain>
    </source>
</reference>
<evidence type="ECO:0000313" key="1">
    <source>
        <dbReference type="EMBL" id="QDU92258.1"/>
    </source>
</evidence>
<dbReference type="KEGG" id="lcre:Pla8534_00030"/>
<evidence type="ECO:0000313" key="2">
    <source>
        <dbReference type="Proteomes" id="UP000317648"/>
    </source>
</evidence>
<sequence length="134" mass="14953">MDKDYEKEDLANLLFDAARRRQFTKAPKKISGLMSSLLARKGYAQEQTSSDCSAAWAEAAGPRLAKQTRSGSIKRGVLEVFVRNSTVHQELVFQKKQILKKLLHAAASFKIRDIRFKIGVVDFGDDNTPPAGRT</sequence>